<name>A0ABP6RT82_9PSEU</name>
<dbReference type="RefSeq" id="WP_224955438.1">
    <property type="nucleotide sequence ID" value="NZ_BAAAYK010000038.1"/>
</dbReference>
<accession>A0ABP6RT82</accession>
<reference evidence="4" key="1">
    <citation type="journal article" date="2019" name="Int. J. Syst. Evol. Microbiol.">
        <title>The Global Catalogue of Microorganisms (GCM) 10K type strain sequencing project: providing services to taxonomists for standard genome sequencing and annotation.</title>
        <authorList>
            <consortium name="The Broad Institute Genomics Platform"/>
            <consortium name="The Broad Institute Genome Sequencing Center for Infectious Disease"/>
            <person name="Wu L."/>
            <person name="Ma J."/>
        </authorList>
    </citation>
    <scope>NUCLEOTIDE SEQUENCE [LARGE SCALE GENOMIC DNA]</scope>
    <source>
        <strain evidence="4">JCM 9687</strain>
    </source>
</reference>
<evidence type="ECO:0000256" key="1">
    <source>
        <dbReference type="ARBA" id="ARBA00005721"/>
    </source>
</evidence>
<comment type="similarity">
    <text evidence="1">Belongs to the asp23 family.</text>
</comment>
<evidence type="ECO:0000313" key="4">
    <source>
        <dbReference type="Proteomes" id="UP001500483"/>
    </source>
</evidence>
<proteinExistence type="inferred from homology"/>
<evidence type="ECO:0000256" key="2">
    <source>
        <dbReference type="SAM" id="MobiDB-lite"/>
    </source>
</evidence>
<dbReference type="InterPro" id="IPR005531">
    <property type="entry name" value="Asp23"/>
</dbReference>
<feature type="region of interest" description="Disordered" evidence="2">
    <location>
        <begin position="1"/>
        <end position="26"/>
    </location>
</feature>
<gene>
    <name evidence="3" type="ORF">GCM10020366_44630</name>
</gene>
<dbReference type="Pfam" id="PF03780">
    <property type="entry name" value="Asp23"/>
    <property type="match status" value="1"/>
</dbReference>
<organism evidence="3 4">
    <name type="scientific">Saccharopolyspora gregorii</name>
    <dbReference type="NCBI Taxonomy" id="33914"/>
    <lineage>
        <taxon>Bacteria</taxon>
        <taxon>Bacillati</taxon>
        <taxon>Actinomycetota</taxon>
        <taxon>Actinomycetes</taxon>
        <taxon>Pseudonocardiales</taxon>
        <taxon>Pseudonocardiaceae</taxon>
        <taxon>Saccharopolyspora</taxon>
    </lineage>
</organism>
<comment type="caution">
    <text evidence="3">The sequence shown here is derived from an EMBL/GenBank/DDBJ whole genome shotgun (WGS) entry which is preliminary data.</text>
</comment>
<keyword evidence="4" id="KW-1185">Reference proteome</keyword>
<dbReference type="EMBL" id="BAAAYK010000038">
    <property type="protein sequence ID" value="GAA3361285.1"/>
    <property type="molecule type" value="Genomic_DNA"/>
</dbReference>
<sequence>MSAPATERAEAATERTSAAGDPAERGSLDIDRAVLRKIAEHAADCVSGTTRAPRRIVGVGVGTQGSSARLTGPDRELRVRLDLALRYPAPVRDAVREVRERVREELSRQAGCRVTAVEVTVSALVPAPKRDRVE</sequence>
<evidence type="ECO:0000313" key="3">
    <source>
        <dbReference type="EMBL" id="GAA3361285.1"/>
    </source>
</evidence>
<protein>
    <submittedName>
        <fullName evidence="3">Asp23/Gls24 family envelope stress response protein</fullName>
    </submittedName>
</protein>
<dbReference type="Proteomes" id="UP001500483">
    <property type="component" value="Unassembled WGS sequence"/>
</dbReference>